<evidence type="ECO:0000313" key="6">
    <source>
        <dbReference type="Proteomes" id="UP001230908"/>
    </source>
</evidence>
<evidence type="ECO:0000259" key="4">
    <source>
        <dbReference type="Pfam" id="PF22725"/>
    </source>
</evidence>
<evidence type="ECO:0000256" key="1">
    <source>
        <dbReference type="ARBA" id="ARBA00010928"/>
    </source>
</evidence>
<evidence type="ECO:0000259" key="3">
    <source>
        <dbReference type="Pfam" id="PF01408"/>
    </source>
</evidence>
<dbReference type="EMBL" id="JAVHUY010000053">
    <property type="protein sequence ID" value="MDQ7910226.1"/>
    <property type="molecule type" value="Genomic_DNA"/>
</dbReference>
<protein>
    <submittedName>
        <fullName evidence="5">Gfo/Idh/MocA family oxidoreductase</fullName>
    </submittedName>
</protein>
<accession>A0ABU0ZT70</accession>
<dbReference type="InterPro" id="IPR036291">
    <property type="entry name" value="NAD(P)-bd_dom_sf"/>
</dbReference>
<evidence type="ECO:0000313" key="5">
    <source>
        <dbReference type="EMBL" id="MDQ7910226.1"/>
    </source>
</evidence>
<dbReference type="Gene3D" id="3.30.360.10">
    <property type="entry name" value="Dihydrodipicolinate Reductase, domain 2"/>
    <property type="match status" value="1"/>
</dbReference>
<organism evidence="5 6">
    <name type="scientific">Phytohabitans maris</name>
    <dbReference type="NCBI Taxonomy" id="3071409"/>
    <lineage>
        <taxon>Bacteria</taxon>
        <taxon>Bacillati</taxon>
        <taxon>Actinomycetota</taxon>
        <taxon>Actinomycetes</taxon>
        <taxon>Micromonosporales</taxon>
        <taxon>Micromonosporaceae</taxon>
    </lineage>
</organism>
<dbReference type="Proteomes" id="UP001230908">
    <property type="component" value="Unassembled WGS sequence"/>
</dbReference>
<keyword evidence="6" id="KW-1185">Reference proteome</keyword>
<dbReference type="Pfam" id="PF22725">
    <property type="entry name" value="GFO_IDH_MocA_C3"/>
    <property type="match status" value="1"/>
</dbReference>
<feature type="domain" description="GFO/IDH/MocA-like oxidoreductase" evidence="4">
    <location>
        <begin position="134"/>
        <end position="253"/>
    </location>
</feature>
<comment type="similarity">
    <text evidence="1">Belongs to the Gfo/Idh/MocA family.</text>
</comment>
<dbReference type="Gene3D" id="3.40.50.720">
    <property type="entry name" value="NAD(P)-binding Rossmann-like Domain"/>
    <property type="match status" value="1"/>
</dbReference>
<sequence length="346" mass="36785">MSDPIRTAVIGYGLAGRVFHAPLISADPAYELAGIVTADPARSAEAAARYPSARILSSVDELLIAADGFDLVVVGAPTPDHAAVATRTLERGLATVVDKPLAVRSVDAAALIELAALGGVPLTVFQNRRWDGDFLTVRKLVEAGAFGDVWRFESRFEWHSTRPRPQWKQETAGVDGGGVAYDLGAHLVDQAVQLFGPVASYYGELDRHRAGAVNDDDSFIALTHTSGVRSHLSMSSMVAQRGFRFRVLGSGAAYTKWGLDPQESQLAGGMSPLDEGFGVEPAEAWGRLGREPDAVPLPTERGGYREFYARLAAALRGSGPLPVDPRDALVAIGIIEDLQAQSTALG</sequence>
<dbReference type="InterPro" id="IPR051317">
    <property type="entry name" value="Gfo/Idh/MocA_oxidoreduct"/>
</dbReference>
<gene>
    <name evidence="5" type="ORF">RB614_37610</name>
</gene>
<dbReference type="InterPro" id="IPR055170">
    <property type="entry name" value="GFO_IDH_MocA-like_dom"/>
</dbReference>
<dbReference type="SUPFAM" id="SSF51735">
    <property type="entry name" value="NAD(P)-binding Rossmann-fold domains"/>
    <property type="match status" value="1"/>
</dbReference>
<name>A0ABU0ZT70_9ACTN</name>
<dbReference type="RefSeq" id="WP_308717476.1">
    <property type="nucleotide sequence ID" value="NZ_JAVHUY010000053.1"/>
</dbReference>
<dbReference type="InterPro" id="IPR000683">
    <property type="entry name" value="Gfo/Idh/MocA-like_OxRdtase_N"/>
</dbReference>
<dbReference type="SUPFAM" id="SSF55347">
    <property type="entry name" value="Glyceraldehyde-3-phosphate dehydrogenase-like, C-terminal domain"/>
    <property type="match status" value="1"/>
</dbReference>
<keyword evidence="2" id="KW-0560">Oxidoreductase</keyword>
<reference evidence="5 6" key="1">
    <citation type="submission" date="2023-08" db="EMBL/GenBank/DDBJ databases">
        <title>Phytohabitans sansha sp. nov., isolated from marine sediment.</title>
        <authorList>
            <person name="Zhao Y."/>
            <person name="Yi K."/>
        </authorList>
    </citation>
    <scope>NUCLEOTIDE SEQUENCE [LARGE SCALE GENOMIC DNA]</scope>
    <source>
        <strain evidence="5 6">ZYX-F-186</strain>
    </source>
</reference>
<comment type="caution">
    <text evidence="5">The sequence shown here is derived from an EMBL/GenBank/DDBJ whole genome shotgun (WGS) entry which is preliminary data.</text>
</comment>
<dbReference type="PANTHER" id="PTHR43708">
    <property type="entry name" value="CONSERVED EXPRESSED OXIDOREDUCTASE (EUROFUNG)"/>
    <property type="match status" value="1"/>
</dbReference>
<feature type="domain" description="Gfo/Idh/MocA-like oxidoreductase N-terminal" evidence="3">
    <location>
        <begin position="5"/>
        <end position="124"/>
    </location>
</feature>
<proteinExistence type="inferred from homology"/>
<dbReference type="Pfam" id="PF01408">
    <property type="entry name" value="GFO_IDH_MocA"/>
    <property type="match status" value="1"/>
</dbReference>
<dbReference type="PANTHER" id="PTHR43708:SF5">
    <property type="entry name" value="CONSERVED EXPRESSED OXIDOREDUCTASE (EUROFUNG)-RELATED"/>
    <property type="match status" value="1"/>
</dbReference>
<evidence type="ECO:0000256" key="2">
    <source>
        <dbReference type="ARBA" id="ARBA00023002"/>
    </source>
</evidence>